<reference evidence="8" key="3">
    <citation type="submission" date="2023-05" db="EMBL/GenBank/DDBJ databases">
        <authorList>
            <person name="Smith C.H."/>
        </authorList>
    </citation>
    <scope>NUCLEOTIDE SEQUENCE</scope>
    <source>
        <strain evidence="8">CHS0354</strain>
        <tissue evidence="8">Mantle</tissue>
    </source>
</reference>
<dbReference type="SUPFAM" id="SSF101898">
    <property type="entry name" value="NHL repeat"/>
    <property type="match status" value="1"/>
</dbReference>
<evidence type="ECO:0000313" key="9">
    <source>
        <dbReference type="Proteomes" id="UP001195483"/>
    </source>
</evidence>
<dbReference type="PROSITE" id="PS00518">
    <property type="entry name" value="ZF_RING_1"/>
    <property type="match status" value="1"/>
</dbReference>
<keyword evidence="6" id="KW-0175">Coiled coil</keyword>
<reference evidence="8" key="1">
    <citation type="journal article" date="2021" name="Genome Biol. Evol.">
        <title>A High-Quality Reference Genome for a Parasitic Bivalve with Doubly Uniparental Inheritance (Bivalvia: Unionida).</title>
        <authorList>
            <person name="Smith C.H."/>
        </authorList>
    </citation>
    <scope>NUCLEOTIDE SEQUENCE</scope>
    <source>
        <strain evidence="8">CHS0354</strain>
    </source>
</reference>
<dbReference type="Gene3D" id="3.30.40.10">
    <property type="entry name" value="Zinc/RING finger domain, C3HC4 (zinc finger)"/>
    <property type="match status" value="1"/>
</dbReference>
<dbReference type="InterPro" id="IPR027370">
    <property type="entry name" value="Znf-RING_euk"/>
</dbReference>
<dbReference type="SMART" id="SM00184">
    <property type="entry name" value="RING"/>
    <property type="match status" value="1"/>
</dbReference>
<reference evidence="8" key="2">
    <citation type="journal article" date="2021" name="Genome Biol. Evol.">
        <title>Developing a high-quality reference genome for a parasitic bivalve with doubly uniparental inheritance (Bivalvia: Unionida).</title>
        <authorList>
            <person name="Smith C.H."/>
        </authorList>
    </citation>
    <scope>NUCLEOTIDE SEQUENCE</scope>
    <source>
        <strain evidence="8">CHS0354</strain>
        <tissue evidence="8">Mantle</tissue>
    </source>
</reference>
<sequence>MAASKVEIEDVPCCPICLEQFNIPRQLPCAHSFCEKCLQSHITTEVRKHSKLCFVKCPVCRNSARPSIKDKPTSEWASLFPANTVLQSVLTESKVNRLCDACSTEADAVPAEGLCVFCKEAMCRDCLKLHRRQKISKDHMIISLEELVSKPENAVKLVEDFTCSEHNGEDIKFYCKNHKVPCCGMCFVEGHKTCSTVIDLKKELLSLLCDSKPNKTIADMKKIEIHLKKFMEVNKAFVTTLKPQVDRLTKKVRDVRQKINAVLDQLETLVEAEGNRIYKEEVTRIQDENHQCLSLIHAVRNSCYLLEAVNKYGSNLQKFIMSEKMSWQLQSYCNLVGEKYEKTDTVLLQVKFAPPIQSLLSLTLSALGKVVTTASSNTMTCSWKPRKFTQVEVISLKYLTFDRQFERRYIGVTCLPGDRVMLADYIDNQCILLNSSYRVITSHTLTGKPCDICVLDDQEVAVSLYDENKIQILSVIGDVIRRVKMITTKYSCNGIAAAGNGDMVVNGYCGNNKSQWSLINMKGDVKCTHQYDSVDGDSRVILNDKKTLVYISLSKTNSLLCFDMDGKKLFTYSPDNLQNPFGVAVDRYDNIYVLGNSSNNIHQLEPDGSVQQVVNTGVPTYPRAICIHKSKDILIIMNDSDETKLYIYQLK</sequence>
<dbReference type="PANTHER" id="PTHR25462:SF296">
    <property type="entry name" value="MEIOTIC P26, ISOFORM F"/>
    <property type="match status" value="1"/>
</dbReference>
<comment type="caution">
    <text evidence="8">The sequence shown here is derived from an EMBL/GenBank/DDBJ whole genome shotgun (WGS) entry which is preliminary data.</text>
</comment>
<dbReference type="EMBL" id="JAEAOA010000888">
    <property type="protein sequence ID" value="KAK3604073.1"/>
    <property type="molecule type" value="Genomic_DNA"/>
</dbReference>
<evidence type="ECO:0000256" key="3">
    <source>
        <dbReference type="ARBA" id="ARBA00022771"/>
    </source>
</evidence>
<dbReference type="SUPFAM" id="SSF57845">
    <property type="entry name" value="B-box zinc-binding domain"/>
    <property type="match status" value="1"/>
</dbReference>
<evidence type="ECO:0000256" key="5">
    <source>
        <dbReference type="PROSITE-ProRule" id="PRU00175"/>
    </source>
</evidence>
<gene>
    <name evidence="8" type="ORF">CHS0354_014379</name>
</gene>
<dbReference type="GO" id="GO:0008270">
    <property type="term" value="F:zinc ion binding"/>
    <property type="evidence" value="ECO:0007669"/>
    <property type="project" value="UniProtKB-KW"/>
</dbReference>
<dbReference type="AlphaFoldDB" id="A0AAE0T6H8"/>
<proteinExistence type="predicted"/>
<dbReference type="SUPFAM" id="SSF57850">
    <property type="entry name" value="RING/U-box"/>
    <property type="match status" value="1"/>
</dbReference>
<dbReference type="Proteomes" id="UP001195483">
    <property type="component" value="Unassembled WGS sequence"/>
</dbReference>
<feature type="domain" description="RING-type" evidence="7">
    <location>
        <begin position="14"/>
        <end position="61"/>
    </location>
</feature>
<dbReference type="InterPro" id="IPR047153">
    <property type="entry name" value="TRIM45/56/19-like"/>
</dbReference>
<dbReference type="InterPro" id="IPR017907">
    <property type="entry name" value="Znf_RING_CS"/>
</dbReference>
<name>A0AAE0T6H8_9BIVA</name>
<evidence type="ECO:0000256" key="2">
    <source>
        <dbReference type="ARBA" id="ARBA00022723"/>
    </source>
</evidence>
<dbReference type="Gene3D" id="2.40.10.500">
    <property type="match status" value="1"/>
</dbReference>
<evidence type="ECO:0000313" key="8">
    <source>
        <dbReference type="EMBL" id="KAK3604073.1"/>
    </source>
</evidence>
<accession>A0AAE0T6H8</accession>
<protein>
    <recommendedName>
        <fullName evidence="7">RING-type domain-containing protein</fullName>
    </recommendedName>
</protein>
<evidence type="ECO:0000256" key="4">
    <source>
        <dbReference type="ARBA" id="ARBA00022833"/>
    </source>
</evidence>
<evidence type="ECO:0000256" key="6">
    <source>
        <dbReference type="SAM" id="Coils"/>
    </source>
</evidence>
<dbReference type="InterPro" id="IPR001841">
    <property type="entry name" value="Znf_RING"/>
</dbReference>
<dbReference type="Gene3D" id="2.120.10.30">
    <property type="entry name" value="TolB, C-terminal domain"/>
    <property type="match status" value="1"/>
</dbReference>
<keyword evidence="1" id="KW-0597">Phosphoprotein</keyword>
<dbReference type="Pfam" id="PF13445">
    <property type="entry name" value="zf-RING_UBOX"/>
    <property type="match status" value="1"/>
</dbReference>
<keyword evidence="2" id="KW-0479">Metal-binding</keyword>
<dbReference type="InterPro" id="IPR000315">
    <property type="entry name" value="Znf_B-box"/>
</dbReference>
<evidence type="ECO:0000256" key="1">
    <source>
        <dbReference type="ARBA" id="ARBA00022553"/>
    </source>
</evidence>
<evidence type="ECO:0000259" key="7">
    <source>
        <dbReference type="PROSITE" id="PS50089"/>
    </source>
</evidence>
<dbReference type="InterPro" id="IPR011042">
    <property type="entry name" value="6-blade_b-propeller_TolB-like"/>
</dbReference>
<dbReference type="Pfam" id="PF00643">
    <property type="entry name" value="zf-B_box"/>
    <property type="match status" value="1"/>
</dbReference>
<feature type="coiled-coil region" evidence="6">
    <location>
        <begin position="245"/>
        <end position="272"/>
    </location>
</feature>
<keyword evidence="3 5" id="KW-0863">Zinc-finger</keyword>
<keyword evidence="9" id="KW-1185">Reference proteome</keyword>
<dbReference type="PANTHER" id="PTHR25462">
    <property type="entry name" value="BONUS, ISOFORM C-RELATED"/>
    <property type="match status" value="1"/>
</dbReference>
<organism evidence="8 9">
    <name type="scientific">Potamilus streckersoni</name>
    <dbReference type="NCBI Taxonomy" id="2493646"/>
    <lineage>
        <taxon>Eukaryota</taxon>
        <taxon>Metazoa</taxon>
        <taxon>Spiralia</taxon>
        <taxon>Lophotrochozoa</taxon>
        <taxon>Mollusca</taxon>
        <taxon>Bivalvia</taxon>
        <taxon>Autobranchia</taxon>
        <taxon>Heteroconchia</taxon>
        <taxon>Palaeoheterodonta</taxon>
        <taxon>Unionida</taxon>
        <taxon>Unionoidea</taxon>
        <taxon>Unionidae</taxon>
        <taxon>Ambleminae</taxon>
        <taxon>Lampsilini</taxon>
        <taxon>Potamilus</taxon>
    </lineage>
</organism>
<dbReference type="PROSITE" id="PS50089">
    <property type="entry name" value="ZF_RING_2"/>
    <property type="match status" value="1"/>
</dbReference>
<dbReference type="Gene3D" id="3.30.160.60">
    <property type="entry name" value="Classic Zinc Finger"/>
    <property type="match status" value="1"/>
</dbReference>
<keyword evidence="4" id="KW-0862">Zinc</keyword>
<dbReference type="InterPro" id="IPR013083">
    <property type="entry name" value="Znf_RING/FYVE/PHD"/>
</dbReference>